<feature type="domain" description="Homeobox" evidence="8">
    <location>
        <begin position="133"/>
        <end position="193"/>
    </location>
</feature>
<gene>
    <name evidence="9" type="ORF">AAFF_G00251660</name>
</gene>
<comment type="subcellular location">
    <subcellularLocation>
        <location evidence="1 5 6">Nucleus</location>
    </subcellularLocation>
</comment>
<comment type="caution">
    <text evidence="9">The sequence shown here is derived from an EMBL/GenBank/DDBJ whole genome shotgun (WGS) entry which is preliminary data.</text>
</comment>
<evidence type="ECO:0000313" key="9">
    <source>
        <dbReference type="EMBL" id="KAJ8408531.1"/>
    </source>
</evidence>
<dbReference type="PRINTS" id="PR00024">
    <property type="entry name" value="HOMEOBOX"/>
</dbReference>
<dbReference type="GO" id="GO:0000978">
    <property type="term" value="F:RNA polymerase II cis-regulatory region sequence-specific DNA binding"/>
    <property type="evidence" value="ECO:0007669"/>
    <property type="project" value="TreeGrafter"/>
</dbReference>
<dbReference type="InterPro" id="IPR000047">
    <property type="entry name" value="HTH_motif"/>
</dbReference>
<keyword evidence="2 5" id="KW-0238">DNA-binding</keyword>
<evidence type="ECO:0000256" key="5">
    <source>
        <dbReference type="PROSITE-ProRule" id="PRU00108"/>
    </source>
</evidence>
<dbReference type="SUPFAM" id="SSF46689">
    <property type="entry name" value="Homeodomain-like"/>
    <property type="match status" value="1"/>
</dbReference>
<dbReference type="GO" id="GO:0000981">
    <property type="term" value="F:DNA-binding transcription factor activity, RNA polymerase II-specific"/>
    <property type="evidence" value="ECO:0007669"/>
    <property type="project" value="InterPro"/>
</dbReference>
<keyword evidence="3 5" id="KW-0371">Homeobox</keyword>
<dbReference type="Gene3D" id="1.10.10.60">
    <property type="entry name" value="Homeodomain-like"/>
    <property type="match status" value="1"/>
</dbReference>
<dbReference type="Pfam" id="PF00046">
    <property type="entry name" value="Homeodomain"/>
    <property type="match status" value="1"/>
</dbReference>
<dbReference type="CDD" id="cd00086">
    <property type="entry name" value="homeodomain"/>
    <property type="match status" value="1"/>
</dbReference>
<dbReference type="PANTHER" id="PTHR24340:SF31">
    <property type="entry name" value="HOMEOBOX PROTEIN NKX-6.1"/>
    <property type="match status" value="1"/>
</dbReference>
<dbReference type="PANTHER" id="PTHR24340">
    <property type="entry name" value="HOMEOBOX PROTEIN NKX"/>
    <property type="match status" value="1"/>
</dbReference>
<dbReference type="GO" id="GO:0030154">
    <property type="term" value="P:cell differentiation"/>
    <property type="evidence" value="ECO:0007669"/>
    <property type="project" value="TreeGrafter"/>
</dbReference>
<evidence type="ECO:0000256" key="4">
    <source>
        <dbReference type="ARBA" id="ARBA00023242"/>
    </source>
</evidence>
<organism evidence="9 10">
    <name type="scientific">Aldrovandia affinis</name>
    <dbReference type="NCBI Taxonomy" id="143900"/>
    <lineage>
        <taxon>Eukaryota</taxon>
        <taxon>Metazoa</taxon>
        <taxon>Chordata</taxon>
        <taxon>Craniata</taxon>
        <taxon>Vertebrata</taxon>
        <taxon>Euteleostomi</taxon>
        <taxon>Actinopterygii</taxon>
        <taxon>Neopterygii</taxon>
        <taxon>Teleostei</taxon>
        <taxon>Notacanthiformes</taxon>
        <taxon>Halosauridae</taxon>
        <taxon>Aldrovandia</taxon>
    </lineage>
</organism>
<dbReference type="Proteomes" id="UP001221898">
    <property type="component" value="Unassembled WGS sequence"/>
</dbReference>
<dbReference type="InterPro" id="IPR017970">
    <property type="entry name" value="Homeobox_CS"/>
</dbReference>
<dbReference type="EMBL" id="JAINUG010000034">
    <property type="protein sequence ID" value="KAJ8408531.1"/>
    <property type="molecule type" value="Genomic_DNA"/>
</dbReference>
<dbReference type="AlphaFoldDB" id="A0AAD7SVE4"/>
<evidence type="ECO:0000256" key="3">
    <source>
        <dbReference type="ARBA" id="ARBA00023155"/>
    </source>
</evidence>
<reference evidence="9" key="1">
    <citation type="journal article" date="2023" name="Science">
        <title>Genome structures resolve the early diversification of teleost fishes.</title>
        <authorList>
            <person name="Parey E."/>
            <person name="Louis A."/>
            <person name="Montfort J."/>
            <person name="Bouchez O."/>
            <person name="Roques C."/>
            <person name="Iampietro C."/>
            <person name="Lluch J."/>
            <person name="Castinel A."/>
            <person name="Donnadieu C."/>
            <person name="Desvignes T."/>
            <person name="Floi Bucao C."/>
            <person name="Jouanno E."/>
            <person name="Wen M."/>
            <person name="Mejri S."/>
            <person name="Dirks R."/>
            <person name="Jansen H."/>
            <person name="Henkel C."/>
            <person name="Chen W.J."/>
            <person name="Zahm M."/>
            <person name="Cabau C."/>
            <person name="Klopp C."/>
            <person name="Thompson A.W."/>
            <person name="Robinson-Rechavi M."/>
            <person name="Braasch I."/>
            <person name="Lecointre G."/>
            <person name="Bobe J."/>
            <person name="Postlethwait J.H."/>
            <person name="Berthelot C."/>
            <person name="Roest Crollius H."/>
            <person name="Guiguen Y."/>
        </authorList>
    </citation>
    <scope>NUCLEOTIDE SEQUENCE</scope>
    <source>
        <strain evidence="9">NC1722</strain>
    </source>
</reference>
<evidence type="ECO:0000313" key="10">
    <source>
        <dbReference type="Proteomes" id="UP001221898"/>
    </source>
</evidence>
<sequence>MDPNTLESLLLHCGPGQPPLDMKLPMCPYPPQSPFYKHGASASESTPLQMGPPFTILAPPDGTTLFPACPTTRGFRVTPPSGVFYARDCAPALPRFSKPDMEPARGSWSPGFEWRGGGPQCSTDGGHLGNAPGRKRSTRPTFSGYQIFILEKTFQRTKYLPRPERAKLAYSLGMSESQVKVWFQNRRTKWRKKSSMEPSSTQAGLGEQGVARPENEADDAEYDKPLNPDYDDEKIQLLLRKHHRAFSVLRLGPHQL</sequence>
<keyword evidence="10" id="KW-1185">Reference proteome</keyword>
<dbReference type="InterPro" id="IPR050394">
    <property type="entry name" value="Homeobox_NK-like"/>
</dbReference>
<dbReference type="PROSITE" id="PS50071">
    <property type="entry name" value="HOMEOBOX_2"/>
    <property type="match status" value="1"/>
</dbReference>
<dbReference type="SMART" id="SM00389">
    <property type="entry name" value="HOX"/>
    <property type="match status" value="1"/>
</dbReference>
<feature type="DNA-binding region" description="Homeobox" evidence="5">
    <location>
        <begin position="135"/>
        <end position="194"/>
    </location>
</feature>
<accession>A0AAD7SVE4</accession>
<protein>
    <recommendedName>
        <fullName evidence="8">Homeobox domain-containing protein</fullName>
    </recommendedName>
</protein>
<dbReference type="InterPro" id="IPR001356">
    <property type="entry name" value="HD"/>
</dbReference>
<evidence type="ECO:0000259" key="8">
    <source>
        <dbReference type="PROSITE" id="PS50071"/>
    </source>
</evidence>
<evidence type="ECO:0000256" key="6">
    <source>
        <dbReference type="RuleBase" id="RU000682"/>
    </source>
</evidence>
<evidence type="ECO:0000256" key="2">
    <source>
        <dbReference type="ARBA" id="ARBA00023125"/>
    </source>
</evidence>
<dbReference type="PROSITE" id="PS00027">
    <property type="entry name" value="HOMEOBOX_1"/>
    <property type="match status" value="1"/>
</dbReference>
<proteinExistence type="predicted"/>
<evidence type="ECO:0000256" key="1">
    <source>
        <dbReference type="ARBA" id="ARBA00004123"/>
    </source>
</evidence>
<name>A0AAD7SVE4_9TELE</name>
<feature type="region of interest" description="Disordered" evidence="7">
    <location>
        <begin position="190"/>
        <end position="229"/>
    </location>
</feature>
<dbReference type="InterPro" id="IPR020479">
    <property type="entry name" value="HD_metazoa"/>
</dbReference>
<dbReference type="GO" id="GO:0005634">
    <property type="term" value="C:nucleus"/>
    <property type="evidence" value="ECO:0007669"/>
    <property type="project" value="UniProtKB-SubCell"/>
</dbReference>
<keyword evidence="4 5" id="KW-0539">Nucleus</keyword>
<evidence type="ECO:0000256" key="7">
    <source>
        <dbReference type="SAM" id="MobiDB-lite"/>
    </source>
</evidence>
<dbReference type="PRINTS" id="PR00031">
    <property type="entry name" value="HTHREPRESSR"/>
</dbReference>
<dbReference type="InterPro" id="IPR009057">
    <property type="entry name" value="Homeodomain-like_sf"/>
</dbReference>